<gene>
    <name evidence="3" type="ordered locus">SCAB_39471</name>
</gene>
<evidence type="ECO:0000313" key="3">
    <source>
        <dbReference type="EMBL" id="CBG71027.1"/>
    </source>
</evidence>
<organism evidence="3 4">
    <name type="scientific">Streptomyces scabiei (strain 87.22)</name>
    <dbReference type="NCBI Taxonomy" id="680198"/>
    <lineage>
        <taxon>Bacteria</taxon>
        <taxon>Bacillati</taxon>
        <taxon>Actinomycetota</taxon>
        <taxon>Actinomycetes</taxon>
        <taxon>Kitasatosporales</taxon>
        <taxon>Streptomycetaceae</taxon>
        <taxon>Streptomyces</taxon>
    </lineage>
</organism>
<keyword evidence="2" id="KW-0812">Transmembrane</keyword>
<dbReference type="HOGENOM" id="CLU_2467786_0_0_11"/>
<proteinExistence type="predicted"/>
<feature type="region of interest" description="Disordered" evidence="1">
    <location>
        <begin position="1"/>
        <end position="37"/>
    </location>
</feature>
<dbReference type="STRING" id="680198.SCAB_39471"/>
<name>C9Z0R4_STRSW</name>
<dbReference type="Proteomes" id="UP000001444">
    <property type="component" value="Chromosome"/>
</dbReference>
<dbReference type="AlphaFoldDB" id="C9Z0R4"/>
<feature type="transmembrane region" description="Helical" evidence="2">
    <location>
        <begin position="50"/>
        <end position="69"/>
    </location>
</feature>
<evidence type="ECO:0000256" key="1">
    <source>
        <dbReference type="SAM" id="MobiDB-lite"/>
    </source>
</evidence>
<dbReference type="EMBL" id="FN554889">
    <property type="protein sequence ID" value="CBG71027.1"/>
    <property type="molecule type" value="Genomic_DNA"/>
</dbReference>
<keyword evidence="2" id="KW-1133">Transmembrane helix</keyword>
<evidence type="ECO:0000256" key="2">
    <source>
        <dbReference type="SAM" id="Phobius"/>
    </source>
</evidence>
<evidence type="ECO:0000313" key="4">
    <source>
        <dbReference type="Proteomes" id="UP000001444"/>
    </source>
</evidence>
<accession>C9Z0R4</accession>
<feature type="compositionally biased region" description="Basic and acidic residues" evidence="1">
    <location>
        <begin position="17"/>
        <end position="37"/>
    </location>
</feature>
<dbReference type="KEGG" id="scb:SCAB_39471"/>
<protein>
    <submittedName>
        <fullName evidence="3">Putative membrane protein</fullName>
    </submittedName>
</protein>
<sequence>MPEARRLRVDPQSFRESPGHPHEEARVNAEDHARMTDEERAARDRRSHRIALAVTVAVGIVSLLIMVWLNDYYADTPMCGTGQDYGPC</sequence>
<keyword evidence="2" id="KW-0472">Membrane</keyword>
<reference evidence="3 4" key="1">
    <citation type="journal article" date="2010" name="Mol. Plant Microbe Interact.">
        <title>Streptomyces scabies 87-22 contains a coronafacic acid-like biosynthetic cluster that contributes to plant-microbe interactions.</title>
        <authorList>
            <person name="Bignell D.R."/>
            <person name="Seipke R.F."/>
            <person name="Huguet-Tapia J.C."/>
            <person name="Chambers A.H."/>
            <person name="Parry R.J."/>
            <person name="Loria R."/>
        </authorList>
    </citation>
    <scope>NUCLEOTIDE SEQUENCE [LARGE SCALE GENOMIC DNA]</scope>
    <source>
        <strain evidence="3 4">87.22</strain>
    </source>
</reference>
<keyword evidence="4" id="KW-1185">Reference proteome</keyword>